<keyword evidence="2" id="KW-1185">Reference proteome</keyword>
<evidence type="ECO:0000313" key="1">
    <source>
        <dbReference type="EMBL" id="KAG0148315.1"/>
    </source>
</evidence>
<name>A0A9P6TE26_9BASI</name>
<accession>A0A9P6TE26</accession>
<protein>
    <submittedName>
        <fullName evidence="1">Uncharacterized protein</fullName>
    </submittedName>
</protein>
<gene>
    <name evidence="1" type="ORF">CROQUDRAFT_655012</name>
</gene>
<reference evidence="1" key="1">
    <citation type="submission" date="2013-11" db="EMBL/GenBank/DDBJ databases">
        <title>Genome sequence of the fusiform rust pathogen reveals effectors for host alternation and coevolution with pine.</title>
        <authorList>
            <consortium name="DOE Joint Genome Institute"/>
            <person name="Smith K."/>
            <person name="Pendleton A."/>
            <person name="Kubisiak T."/>
            <person name="Anderson C."/>
            <person name="Salamov A."/>
            <person name="Aerts A."/>
            <person name="Riley R."/>
            <person name="Clum A."/>
            <person name="Lindquist E."/>
            <person name="Ence D."/>
            <person name="Campbell M."/>
            <person name="Kronenberg Z."/>
            <person name="Feau N."/>
            <person name="Dhillon B."/>
            <person name="Hamelin R."/>
            <person name="Burleigh J."/>
            <person name="Smith J."/>
            <person name="Yandell M."/>
            <person name="Nelson C."/>
            <person name="Grigoriev I."/>
            <person name="Davis J."/>
        </authorList>
    </citation>
    <scope>NUCLEOTIDE SEQUENCE</scope>
    <source>
        <strain evidence="1">G11</strain>
    </source>
</reference>
<comment type="caution">
    <text evidence="1">The sequence shown here is derived from an EMBL/GenBank/DDBJ whole genome shotgun (WGS) entry which is preliminary data.</text>
</comment>
<dbReference type="EMBL" id="MU167238">
    <property type="protein sequence ID" value="KAG0148315.1"/>
    <property type="molecule type" value="Genomic_DNA"/>
</dbReference>
<dbReference type="OrthoDB" id="3267074at2759"/>
<evidence type="ECO:0000313" key="2">
    <source>
        <dbReference type="Proteomes" id="UP000886653"/>
    </source>
</evidence>
<sequence>MSWLGYIILTVAHIEHPVAVPSYRIKVNFNSATALLDDPRTYPHLARHIEEKGKFVHFKTYIDKNE</sequence>
<dbReference type="AlphaFoldDB" id="A0A9P6TE26"/>
<proteinExistence type="predicted"/>
<dbReference type="Proteomes" id="UP000886653">
    <property type="component" value="Unassembled WGS sequence"/>
</dbReference>
<organism evidence="1 2">
    <name type="scientific">Cronartium quercuum f. sp. fusiforme G11</name>
    <dbReference type="NCBI Taxonomy" id="708437"/>
    <lineage>
        <taxon>Eukaryota</taxon>
        <taxon>Fungi</taxon>
        <taxon>Dikarya</taxon>
        <taxon>Basidiomycota</taxon>
        <taxon>Pucciniomycotina</taxon>
        <taxon>Pucciniomycetes</taxon>
        <taxon>Pucciniales</taxon>
        <taxon>Coleosporiaceae</taxon>
        <taxon>Cronartium</taxon>
    </lineage>
</organism>